<keyword evidence="1" id="KW-0472">Membrane</keyword>
<dbReference type="Proteomes" id="UP000216207">
    <property type="component" value="Unassembled WGS sequence"/>
</dbReference>
<dbReference type="InterPro" id="IPR018580">
    <property type="entry name" value="Uncharacterised_YfhO"/>
</dbReference>
<feature type="transmembrane region" description="Helical" evidence="1">
    <location>
        <begin position="52"/>
        <end position="70"/>
    </location>
</feature>
<feature type="transmembrane region" description="Helical" evidence="1">
    <location>
        <begin position="247"/>
        <end position="270"/>
    </location>
</feature>
<feature type="transmembrane region" description="Helical" evidence="1">
    <location>
        <begin position="290"/>
        <end position="308"/>
    </location>
</feature>
<proteinExistence type="predicted"/>
<dbReference type="PANTHER" id="PTHR38454">
    <property type="entry name" value="INTEGRAL MEMBRANE PROTEIN-RELATED"/>
    <property type="match status" value="1"/>
</dbReference>
<organism evidence="2 3">
    <name type="scientific">Shouchella clausii</name>
    <name type="common">Alkalihalobacillus clausii</name>
    <dbReference type="NCBI Taxonomy" id="79880"/>
    <lineage>
        <taxon>Bacteria</taxon>
        <taxon>Bacillati</taxon>
        <taxon>Bacillota</taxon>
        <taxon>Bacilli</taxon>
        <taxon>Bacillales</taxon>
        <taxon>Bacillaceae</taxon>
        <taxon>Shouchella</taxon>
    </lineage>
</organism>
<dbReference type="Pfam" id="PF09586">
    <property type="entry name" value="YfhO"/>
    <property type="match status" value="1"/>
</dbReference>
<feature type="transmembrane region" description="Helical" evidence="1">
    <location>
        <begin position="82"/>
        <end position="100"/>
    </location>
</feature>
<evidence type="ECO:0008006" key="4">
    <source>
        <dbReference type="Google" id="ProtNLM"/>
    </source>
</evidence>
<sequence length="867" mass="98747">MESSMKFNLRTLLSLLIGSVLFAAAAHAFFFYQSANGQFMVGPNDGTAQMLPFKQFLYSLYSEGSFFYSLQFGLGGGIFSQLAYYFATSTVFFLTFLVVYSGEILGLFADPDTVLFWGQAAVFVNAFRLAAVVFITSLLFCYMNIKAKYAFIGAVLYGGSVMYFRHAAFWEFFADAYLWLPLLVLGVEKIIREQKPWWLIAAIALSLVNNFYFAYINFLFIGLYALLRFFFPLADHESSIKQQLRMYIPSVFIGFLIGAIAFIPAVYGYVNNFRPVFTDPIQWMDWHDNVFYTSRLLILPAIFIFCLFARSLYKQKPFRFFAFMALLFVAFHYSPMIGSVFNGFSAPQYRFQYMGSFLLAAAVAFALPSLKSLAKRDFWIAFCLTGFAFALSYVLGYNTSSLFQSGQAYLLIISAVLTLVLLLFVHKHPKVWMPVLLVSLAVLQLGLANIYQKERLYENGNLSQTSAAFLQSHEYDHDAQRELFTQTVDERPLSRVEWVADFRNNTPLVQDFYGTSAYSSVLNKHLLFFYYHDLQIDMNRESVSRYSGFGDRANLHSLFQVKYKLVDQQKETPIPYGFSEVANNERYALYENENVLPFARVSSSTYSEDQLSSLSVLDREHAMLEGIIVEPGLETGEFIPQAQNRINDAEIEAVGGTYENGLLTVTEEIGGLDIYIGERDESEIDDYLSFYLRNNSETAPLFQLTVNEFKTSRKSRESIYRTDVNHITIRVAANDVLSLRVPEGSYTLNELALYTETYRHLDEAVATSEDIPVQLSSREISVDYNNDEENNVLAIPVPYEKGWEVTVNGEKADLLKVNYAFLGVPLQAGENHIVFSYWPPFFRLSTFLTATGLLLAAGWAIARKKQR</sequence>
<feature type="transmembrane region" description="Helical" evidence="1">
    <location>
        <begin position="320"/>
        <end position="341"/>
    </location>
</feature>
<feature type="transmembrane region" description="Helical" evidence="1">
    <location>
        <begin position="432"/>
        <end position="451"/>
    </location>
</feature>
<keyword evidence="1" id="KW-0812">Transmembrane</keyword>
<dbReference type="AlphaFoldDB" id="A0A268NY99"/>
<feature type="transmembrane region" description="Helical" evidence="1">
    <location>
        <begin position="197"/>
        <end position="227"/>
    </location>
</feature>
<protein>
    <recommendedName>
        <fullName evidence="4">YfhO family protein</fullName>
    </recommendedName>
</protein>
<gene>
    <name evidence="2" type="ORF">CHH72_15560</name>
</gene>
<dbReference type="EMBL" id="NPCC01000024">
    <property type="protein sequence ID" value="PAE88005.1"/>
    <property type="molecule type" value="Genomic_DNA"/>
</dbReference>
<keyword evidence="1" id="KW-1133">Transmembrane helix</keyword>
<feature type="transmembrane region" description="Helical" evidence="1">
    <location>
        <begin position="353"/>
        <end position="370"/>
    </location>
</feature>
<feature type="transmembrane region" description="Helical" evidence="1">
    <location>
        <begin position="841"/>
        <end position="862"/>
    </location>
</feature>
<comment type="caution">
    <text evidence="2">The sequence shown here is derived from an EMBL/GenBank/DDBJ whole genome shotgun (WGS) entry which is preliminary data.</text>
</comment>
<evidence type="ECO:0000256" key="1">
    <source>
        <dbReference type="SAM" id="Phobius"/>
    </source>
</evidence>
<feature type="transmembrane region" description="Helical" evidence="1">
    <location>
        <begin position="377"/>
        <end position="396"/>
    </location>
</feature>
<name>A0A268NY99_SHOCL</name>
<feature type="transmembrane region" description="Helical" evidence="1">
    <location>
        <begin position="120"/>
        <end position="142"/>
    </location>
</feature>
<reference evidence="2 3" key="1">
    <citation type="submission" date="2017-07" db="EMBL/GenBank/DDBJ databases">
        <title>Isolation and whole genome analysis of endospore-forming bacteria from heroin.</title>
        <authorList>
            <person name="Kalinowski J."/>
            <person name="Ahrens B."/>
            <person name="Al-Dilaimi A."/>
            <person name="Winkler A."/>
            <person name="Wibberg D."/>
            <person name="Schleenbecker U."/>
            <person name="Ruckert C."/>
            <person name="Wolfel R."/>
            <person name="Grass G."/>
        </authorList>
    </citation>
    <scope>NUCLEOTIDE SEQUENCE [LARGE SCALE GENOMIC DNA]</scope>
    <source>
        <strain evidence="2 3">7539</strain>
    </source>
</reference>
<dbReference type="PANTHER" id="PTHR38454:SF1">
    <property type="entry name" value="INTEGRAL MEMBRANE PROTEIN"/>
    <property type="match status" value="1"/>
</dbReference>
<feature type="transmembrane region" description="Helical" evidence="1">
    <location>
        <begin position="149"/>
        <end position="170"/>
    </location>
</feature>
<accession>A0A268NY99</accession>
<evidence type="ECO:0000313" key="2">
    <source>
        <dbReference type="EMBL" id="PAE88005.1"/>
    </source>
</evidence>
<evidence type="ECO:0000313" key="3">
    <source>
        <dbReference type="Proteomes" id="UP000216207"/>
    </source>
</evidence>
<feature type="transmembrane region" description="Helical" evidence="1">
    <location>
        <begin position="408"/>
        <end position="425"/>
    </location>
</feature>